<accession>A0A371DRW8</accession>
<gene>
    <name evidence="1" type="ORF">OH76DRAFT_877345</name>
</gene>
<dbReference type="AlphaFoldDB" id="A0A371DRW8"/>
<dbReference type="EMBL" id="KZ857383">
    <property type="protein sequence ID" value="RDX55218.1"/>
    <property type="molecule type" value="Genomic_DNA"/>
</dbReference>
<name>A0A371DRW8_9APHY</name>
<protein>
    <submittedName>
        <fullName evidence="1">Uncharacterized protein</fullName>
    </submittedName>
</protein>
<proteinExistence type="predicted"/>
<organism evidence="1 2">
    <name type="scientific">Lentinus brumalis</name>
    <dbReference type="NCBI Taxonomy" id="2498619"/>
    <lineage>
        <taxon>Eukaryota</taxon>
        <taxon>Fungi</taxon>
        <taxon>Dikarya</taxon>
        <taxon>Basidiomycota</taxon>
        <taxon>Agaricomycotina</taxon>
        <taxon>Agaricomycetes</taxon>
        <taxon>Polyporales</taxon>
        <taxon>Polyporaceae</taxon>
        <taxon>Lentinus</taxon>
    </lineage>
</organism>
<evidence type="ECO:0000313" key="2">
    <source>
        <dbReference type="Proteomes" id="UP000256964"/>
    </source>
</evidence>
<keyword evidence="2" id="KW-1185">Reference proteome</keyword>
<sequence>MKHELRRIYLHIWSELQLRGLQVAALCALSALGTRANEMSKRGRAQDRMQIGFAVRRNPLEGQPNLNVTRVLDPGRSHNAFGSHWECEAGRQRRVRSVLCIGLACLPEIQ</sequence>
<dbReference type="Proteomes" id="UP000256964">
    <property type="component" value="Unassembled WGS sequence"/>
</dbReference>
<evidence type="ECO:0000313" key="1">
    <source>
        <dbReference type="EMBL" id="RDX55218.1"/>
    </source>
</evidence>
<reference evidence="1 2" key="1">
    <citation type="journal article" date="2018" name="Biotechnol. Biofuels">
        <title>Integrative visual omics of the white-rot fungus Polyporus brumalis exposes the biotechnological potential of its oxidative enzymes for delignifying raw plant biomass.</title>
        <authorList>
            <person name="Miyauchi S."/>
            <person name="Rancon A."/>
            <person name="Drula E."/>
            <person name="Hage H."/>
            <person name="Chaduli D."/>
            <person name="Favel A."/>
            <person name="Grisel S."/>
            <person name="Henrissat B."/>
            <person name="Herpoel-Gimbert I."/>
            <person name="Ruiz-Duenas F.J."/>
            <person name="Chevret D."/>
            <person name="Hainaut M."/>
            <person name="Lin J."/>
            <person name="Wang M."/>
            <person name="Pangilinan J."/>
            <person name="Lipzen A."/>
            <person name="Lesage-Meessen L."/>
            <person name="Navarro D."/>
            <person name="Riley R."/>
            <person name="Grigoriev I.V."/>
            <person name="Zhou S."/>
            <person name="Raouche S."/>
            <person name="Rosso M.N."/>
        </authorList>
    </citation>
    <scope>NUCLEOTIDE SEQUENCE [LARGE SCALE GENOMIC DNA]</scope>
    <source>
        <strain evidence="1 2">BRFM 1820</strain>
    </source>
</reference>